<protein>
    <submittedName>
        <fullName evidence="1">Uncharacterized protein</fullName>
    </submittedName>
</protein>
<reference evidence="1" key="1">
    <citation type="submission" date="2015-04" db="UniProtKB">
        <authorList>
            <consortium name="EnsemblPlants"/>
        </authorList>
    </citation>
    <scope>IDENTIFICATION</scope>
</reference>
<dbReference type="Gramene" id="OPUNC05G13580.1">
    <property type="protein sequence ID" value="OPUNC05G13580.1"/>
    <property type="gene ID" value="OPUNC05G13580"/>
</dbReference>
<reference evidence="1" key="2">
    <citation type="submission" date="2018-05" db="EMBL/GenBank/DDBJ databases">
        <title>OpunRS2 (Oryza punctata Reference Sequence Version 2).</title>
        <authorList>
            <person name="Zhang J."/>
            <person name="Kudrna D."/>
            <person name="Lee S."/>
            <person name="Talag J."/>
            <person name="Welchert J."/>
            <person name="Wing R.A."/>
        </authorList>
    </citation>
    <scope>NUCLEOTIDE SEQUENCE [LARGE SCALE GENOMIC DNA]</scope>
</reference>
<sequence>MDQLIMWFSFASRLYKRVLMFMQMEATKLDVVTSENLIGVVCASLPSNIRLIIQSGQSLPNNGLAATSVLSVIELWD</sequence>
<dbReference type="EnsemblPlants" id="OPUNC05G13580.1">
    <property type="protein sequence ID" value="OPUNC05G13580.1"/>
    <property type="gene ID" value="OPUNC05G13580"/>
</dbReference>
<evidence type="ECO:0000313" key="1">
    <source>
        <dbReference type="EnsemblPlants" id="OPUNC05G13580.1"/>
    </source>
</evidence>
<dbReference type="HOGENOM" id="CLU_2642354_0_0_1"/>
<accession>A0A0E0L272</accession>
<organism evidence="1">
    <name type="scientific">Oryza punctata</name>
    <name type="common">Red rice</name>
    <dbReference type="NCBI Taxonomy" id="4537"/>
    <lineage>
        <taxon>Eukaryota</taxon>
        <taxon>Viridiplantae</taxon>
        <taxon>Streptophyta</taxon>
        <taxon>Embryophyta</taxon>
        <taxon>Tracheophyta</taxon>
        <taxon>Spermatophyta</taxon>
        <taxon>Magnoliopsida</taxon>
        <taxon>Liliopsida</taxon>
        <taxon>Poales</taxon>
        <taxon>Poaceae</taxon>
        <taxon>BOP clade</taxon>
        <taxon>Oryzoideae</taxon>
        <taxon>Oryzeae</taxon>
        <taxon>Oryzinae</taxon>
        <taxon>Oryza</taxon>
    </lineage>
</organism>
<keyword evidence="2" id="KW-1185">Reference proteome</keyword>
<dbReference type="Proteomes" id="UP000026962">
    <property type="component" value="Chromosome 5"/>
</dbReference>
<dbReference type="AlphaFoldDB" id="A0A0E0L272"/>
<proteinExistence type="predicted"/>
<name>A0A0E0L272_ORYPU</name>
<evidence type="ECO:0000313" key="2">
    <source>
        <dbReference type="Proteomes" id="UP000026962"/>
    </source>
</evidence>